<organism evidence="3 5">
    <name type="scientific">Venturia inaequalis</name>
    <name type="common">Apple scab fungus</name>
    <dbReference type="NCBI Taxonomy" id="5025"/>
    <lineage>
        <taxon>Eukaryota</taxon>
        <taxon>Fungi</taxon>
        <taxon>Dikarya</taxon>
        <taxon>Ascomycota</taxon>
        <taxon>Pezizomycotina</taxon>
        <taxon>Dothideomycetes</taxon>
        <taxon>Pleosporomycetidae</taxon>
        <taxon>Venturiales</taxon>
        <taxon>Venturiaceae</taxon>
        <taxon>Venturia</taxon>
    </lineage>
</organism>
<feature type="compositionally biased region" description="Basic and acidic residues" evidence="1">
    <location>
        <begin position="210"/>
        <end position="222"/>
    </location>
</feature>
<proteinExistence type="predicted"/>
<name>A0A8H3Z6I4_VENIN</name>
<feature type="compositionally biased region" description="Polar residues" evidence="1">
    <location>
        <begin position="223"/>
        <end position="232"/>
    </location>
</feature>
<accession>A0A8H3Z6I4</accession>
<gene>
    <name evidence="3" type="ORF">EG327_004856</name>
    <name evidence="2" type="ORF">EG328_003746</name>
</gene>
<feature type="region of interest" description="Disordered" evidence="1">
    <location>
        <begin position="166"/>
        <end position="191"/>
    </location>
</feature>
<evidence type="ECO:0000313" key="5">
    <source>
        <dbReference type="Proteomes" id="UP000490939"/>
    </source>
</evidence>
<evidence type="ECO:0000256" key="1">
    <source>
        <dbReference type="SAM" id="MobiDB-lite"/>
    </source>
</evidence>
<sequence>MLTNRTHQSRGTAANNLPPTSIKSVIEHGYLIRDIIQDTTIRPTQFASTFAAIPPAAVTTIANILIQCTGLFQTLLSLTPQDNPVPASHDRILSSHKRFQKWEEEMRKEALLDEVWRNHGRVLKVRLTGFMLNLQRIILSIKEKNIEEGKLLDHITRRLVKVSFAADEKEDEGDGEEEEGEEQSDADDDEELKMMAKVEKLLLETRLADSRRVNSTTEERPSTLRQVASSPVTRRKKKQSSERPRKVGSSMTDTLHLIYQIDHQMKGLEDVREMLISRKGTNILAYRR</sequence>
<dbReference type="Proteomes" id="UP000490939">
    <property type="component" value="Unassembled WGS sequence"/>
</dbReference>
<evidence type="ECO:0000313" key="2">
    <source>
        <dbReference type="EMBL" id="KAE9974573.1"/>
    </source>
</evidence>
<comment type="caution">
    <text evidence="3">The sequence shown here is derived from an EMBL/GenBank/DDBJ whole genome shotgun (WGS) entry which is preliminary data.</text>
</comment>
<protein>
    <submittedName>
        <fullName evidence="3">Uncharacterized protein</fullName>
    </submittedName>
</protein>
<dbReference type="AlphaFoldDB" id="A0A8H3Z6I4"/>
<dbReference type="Proteomes" id="UP000447873">
    <property type="component" value="Unassembled WGS sequence"/>
</dbReference>
<dbReference type="EMBL" id="WNWS01000215">
    <property type="protein sequence ID" value="KAE9974573.1"/>
    <property type="molecule type" value="Genomic_DNA"/>
</dbReference>
<evidence type="ECO:0000313" key="3">
    <source>
        <dbReference type="EMBL" id="KAE9984983.1"/>
    </source>
</evidence>
<dbReference type="EMBL" id="WNWR01000285">
    <property type="protein sequence ID" value="KAE9984983.1"/>
    <property type="molecule type" value="Genomic_DNA"/>
</dbReference>
<keyword evidence="5" id="KW-1185">Reference proteome</keyword>
<feature type="region of interest" description="Disordered" evidence="1">
    <location>
        <begin position="210"/>
        <end position="251"/>
    </location>
</feature>
<reference evidence="3 5" key="1">
    <citation type="submission" date="2019-07" db="EMBL/GenBank/DDBJ databases">
        <title>Venturia inaequalis Genome Resource.</title>
        <authorList>
            <person name="Lichtner F.J."/>
        </authorList>
    </citation>
    <scope>NUCLEOTIDE SEQUENCE [LARGE SCALE GENOMIC DNA]</scope>
    <source>
        <strain evidence="2 4">120213</strain>
        <strain evidence="3 5">DMI_063113</strain>
    </source>
</reference>
<feature type="compositionally biased region" description="Acidic residues" evidence="1">
    <location>
        <begin position="168"/>
        <end position="191"/>
    </location>
</feature>
<evidence type="ECO:0000313" key="4">
    <source>
        <dbReference type="Proteomes" id="UP000447873"/>
    </source>
</evidence>